<sequence length="447" mass="45508">MSTCAPKDAGHDRPVVTELRLSAFKSHRGATFALGPLTLLTGGSGTGKSSVLEGLSALGRLACGAELAEVFGSGVRGGAAACVPQGAQADAQGRRGFRIGCTVTGPVGPVRLDVAVQAEPTLRIVGERLTGAGETLLTTALRDPARRTVQAAWHTAGEVSVTRAPLPDNVLASALLPLRVSGRTDGQRLVLAAAEQLVVALRGIFPVAPRPEVMRAPVPHGDGRLRTSCDNLSAVLARTEGECATRHAALVNAVRAVCSPPVEGLTVLPAVLPPPGDGRMPLDAVIAAVDRGPLGVVPVDRLGDGELRFLALALVLLTGPGVLDVDTSTELLPAGQVLTVLGDGLDLGLDRRQLRELLRLAGTAAARGHIRLLGTVQDPQSAEGLGGVTVARLGEGRRVPAQDTGEEERGRAAAGAAGAAPAEENRAAGAGREEERGAAGAGRAEEG</sequence>
<feature type="compositionally biased region" description="Basic and acidic residues" evidence="1">
    <location>
        <begin position="423"/>
        <end position="447"/>
    </location>
</feature>
<dbReference type="InterPro" id="IPR027417">
    <property type="entry name" value="P-loop_NTPase"/>
</dbReference>
<evidence type="ECO:0000313" key="3">
    <source>
        <dbReference type="Proteomes" id="UP001153328"/>
    </source>
</evidence>
<evidence type="ECO:0008006" key="4">
    <source>
        <dbReference type="Google" id="ProtNLM"/>
    </source>
</evidence>
<proteinExistence type="predicted"/>
<gene>
    <name evidence="2" type="ORF">SBRY_60394</name>
</gene>
<protein>
    <recommendedName>
        <fullName evidence="4">Biotin transporter BioY</fullName>
    </recommendedName>
</protein>
<dbReference type="Gene3D" id="3.40.50.300">
    <property type="entry name" value="P-loop containing nucleotide triphosphate hydrolases"/>
    <property type="match status" value="1"/>
</dbReference>
<feature type="compositionally biased region" description="Low complexity" evidence="1">
    <location>
        <begin position="412"/>
        <end position="422"/>
    </location>
</feature>
<dbReference type="EMBL" id="CAJVAX010000020">
    <property type="protein sequence ID" value="CAG7654203.1"/>
    <property type="molecule type" value="Genomic_DNA"/>
</dbReference>
<comment type="caution">
    <text evidence="2">The sequence shown here is derived from an EMBL/GenBank/DDBJ whole genome shotgun (WGS) entry which is preliminary data.</text>
</comment>
<accession>A0A9W4MF21</accession>
<dbReference type="SUPFAM" id="SSF52540">
    <property type="entry name" value="P-loop containing nucleoside triphosphate hydrolases"/>
    <property type="match status" value="1"/>
</dbReference>
<keyword evidence="3" id="KW-1185">Reference proteome</keyword>
<evidence type="ECO:0000313" key="2">
    <source>
        <dbReference type="EMBL" id="CAG7654203.1"/>
    </source>
</evidence>
<organism evidence="2 3">
    <name type="scientific">Actinacidiphila bryophytorum</name>
    <dbReference type="NCBI Taxonomy" id="1436133"/>
    <lineage>
        <taxon>Bacteria</taxon>
        <taxon>Bacillati</taxon>
        <taxon>Actinomycetota</taxon>
        <taxon>Actinomycetes</taxon>
        <taxon>Kitasatosporales</taxon>
        <taxon>Streptomycetaceae</taxon>
        <taxon>Actinacidiphila</taxon>
    </lineage>
</organism>
<dbReference type="AlphaFoldDB" id="A0A9W4MF21"/>
<name>A0A9W4MF21_9ACTN</name>
<evidence type="ECO:0000256" key="1">
    <source>
        <dbReference type="SAM" id="MobiDB-lite"/>
    </source>
</evidence>
<feature type="region of interest" description="Disordered" evidence="1">
    <location>
        <begin position="393"/>
        <end position="447"/>
    </location>
</feature>
<reference evidence="2" key="1">
    <citation type="submission" date="2021-06" db="EMBL/GenBank/DDBJ databases">
        <authorList>
            <person name="Arsene-Ploetze F."/>
        </authorList>
    </citation>
    <scope>NUCLEOTIDE SEQUENCE</scope>
    <source>
        <strain evidence="2">SBRY1</strain>
    </source>
</reference>
<dbReference type="Proteomes" id="UP001153328">
    <property type="component" value="Unassembled WGS sequence"/>
</dbReference>
<dbReference type="RefSeq" id="WP_240165529.1">
    <property type="nucleotide sequence ID" value="NZ_CAJVAX010000020.1"/>
</dbReference>